<comment type="caution">
    <text evidence="7">The sequence shown here is derived from an EMBL/GenBank/DDBJ whole genome shotgun (WGS) entry which is preliminary data.</text>
</comment>
<keyword evidence="1 4" id="KW-0808">Transferase</keyword>
<dbReference type="InterPro" id="IPR005302">
    <property type="entry name" value="MoCF_Sase_C"/>
</dbReference>
<evidence type="ECO:0000313" key="8">
    <source>
        <dbReference type="Proteomes" id="UP000324767"/>
    </source>
</evidence>
<dbReference type="SUPFAM" id="SSF53383">
    <property type="entry name" value="PLP-dependent transferases"/>
    <property type="match status" value="1"/>
</dbReference>
<dbReference type="GO" id="GO:0030170">
    <property type="term" value="F:pyridoxal phosphate binding"/>
    <property type="evidence" value="ECO:0007669"/>
    <property type="project" value="UniProtKB-UniRule"/>
</dbReference>
<dbReference type="InterPro" id="IPR028886">
    <property type="entry name" value="MoCo_sulfurase"/>
</dbReference>
<comment type="catalytic activity">
    <reaction evidence="4">
        <text>Mo-molybdopterin + L-cysteine + AH2 = thio-Mo-molybdopterin + L-alanine + A + H2O</text>
        <dbReference type="Rhea" id="RHEA:42636"/>
        <dbReference type="ChEBI" id="CHEBI:13193"/>
        <dbReference type="ChEBI" id="CHEBI:15377"/>
        <dbReference type="ChEBI" id="CHEBI:17499"/>
        <dbReference type="ChEBI" id="CHEBI:35235"/>
        <dbReference type="ChEBI" id="CHEBI:57972"/>
        <dbReference type="ChEBI" id="CHEBI:71302"/>
        <dbReference type="ChEBI" id="CHEBI:82685"/>
        <dbReference type="EC" id="2.8.1.9"/>
    </reaction>
</comment>
<dbReference type="OrthoDB" id="10264306at2759"/>
<dbReference type="GO" id="GO:0030151">
    <property type="term" value="F:molybdenum ion binding"/>
    <property type="evidence" value="ECO:0007669"/>
    <property type="project" value="UniProtKB-UniRule"/>
</dbReference>
<sequence>MKMVNGSGDSEIAGYNAKIDELREAEYPMLTGATYLDHAGTTLYPKSLIDEFSKDMLANLLGNPHSASLSSQLSSRRIENVRLRVLRLLNAEPEHFDVIFVANATAGIKMVMEAFRDHENGFWYGYHRDAHTSLVGVREAAVERWCFESDQEVEEYLTGEHDKQGTGKTTRLGLLAYPAQSNMNGRRLPLAWSTRLRSSRSAEHQDMYTLLDAAALLSTSPLDFGDHSKAPDFTVLSFYKIFGFPDLGALIVRKESGHLLRSRKYFGGGTVEMVSCVKEQWHVRKEESLHERMEDGTLPIHSIIALDNALSVHARMFDSLQRIASHTSSLAKRLYDGLRAMRHSNGNTVCEIYKDPCSSYEDALTQGPVIAFNLRNSQGAWVSNTEVEKLAAIRNIHLRSGGLCNPGGIASSLGLAPWEMKRNLSAGQRCGSENDVMGGKPTGVVRVSLGAMSNMQDVTTFLEFMDEFFVEHRTMEQRESEASLLHPEFYVESLTIYPIKSCGGWSIPPDKSWEVKPEGLAWDREWCLVHQGTRAALSQKRYPRMALIRPSIDLDNDLLRVRYYGQTQPSAPAEITPAPSPDSHPATSVNRPDIPKRTSNPTKPASAATHHTTDPTPDPLPPTTTRTPLAPILLSNESPILTISRSSLNRLNEQIKLSAGKACSADVFRANIILAEDPRSPPGIEQPYIEDSWRYLRVGPHTYFQMLGACRRCQMVCVDQTTGERNQEPFVTLAKTRRFEGGVFFGVHACLLGSGGRGRGG</sequence>
<feature type="modified residue" description="N6-(pyridoxal phosphate)lysine" evidence="4">
    <location>
        <position position="240"/>
    </location>
</feature>
<reference evidence="7 8" key="1">
    <citation type="submission" date="2019-09" db="EMBL/GenBank/DDBJ databases">
        <title>The hologenome of the rock-dwelling lichen Lasallia pustulata.</title>
        <authorList>
            <person name="Greshake Tzovaras B."/>
            <person name="Segers F."/>
            <person name="Bicker A."/>
            <person name="Dal Grande F."/>
            <person name="Otte J."/>
            <person name="Hankeln T."/>
            <person name="Schmitt I."/>
            <person name="Ebersberger I."/>
        </authorList>
    </citation>
    <scope>NUCLEOTIDE SEQUENCE [LARGE SCALE GENOMIC DNA]</scope>
    <source>
        <strain evidence="7">A1-1</strain>
    </source>
</reference>
<keyword evidence="2 4" id="KW-0663">Pyridoxal phosphate</keyword>
<proteinExistence type="inferred from homology"/>
<name>A0A5M8PEL4_9LECA</name>
<evidence type="ECO:0000256" key="2">
    <source>
        <dbReference type="ARBA" id="ARBA00022898"/>
    </source>
</evidence>
<keyword evidence="3 4" id="KW-0501">Molybdenum cofactor biosynthesis</keyword>
<accession>A0A5M8PEL4</accession>
<dbReference type="Gene3D" id="3.40.640.10">
    <property type="entry name" value="Type I PLP-dependent aspartate aminotransferase-like (Major domain)"/>
    <property type="match status" value="1"/>
</dbReference>
<evidence type="ECO:0000256" key="4">
    <source>
        <dbReference type="HAMAP-Rule" id="MF_03050"/>
    </source>
</evidence>
<evidence type="ECO:0000313" key="7">
    <source>
        <dbReference type="EMBL" id="KAA6407533.1"/>
    </source>
</evidence>
<protein>
    <recommendedName>
        <fullName evidence="4">Molybdenum cofactor sulfurase</fullName>
        <shortName evidence="4">MCS</shortName>
        <shortName evidence="4">MOS</shortName>
        <shortName evidence="4">MoCo sulfurase</shortName>
        <ecNumber evidence="4">2.8.1.9</ecNumber>
    </recommendedName>
    <alternativeName>
        <fullName evidence="4">Molybdenum cofactor sulfurtransferase</fullName>
    </alternativeName>
</protein>
<dbReference type="EMBL" id="VXIT01000017">
    <property type="protein sequence ID" value="KAA6407533.1"/>
    <property type="molecule type" value="Genomic_DNA"/>
</dbReference>
<dbReference type="PANTHER" id="PTHR14237:SF80">
    <property type="entry name" value="MOLYBDENUM COFACTOR SULFURASE"/>
    <property type="match status" value="1"/>
</dbReference>
<dbReference type="HAMAP" id="MF_03050">
    <property type="entry name" value="MOCOS"/>
    <property type="match status" value="1"/>
</dbReference>
<dbReference type="EC" id="2.8.1.9" evidence="4"/>
<evidence type="ECO:0000256" key="3">
    <source>
        <dbReference type="ARBA" id="ARBA00023150"/>
    </source>
</evidence>
<evidence type="ECO:0000256" key="5">
    <source>
        <dbReference type="SAM" id="MobiDB-lite"/>
    </source>
</evidence>
<evidence type="ECO:0000259" key="6">
    <source>
        <dbReference type="PROSITE" id="PS51340"/>
    </source>
</evidence>
<dbReference type="AlphaFoldDB" id="A0A5M8PEL4"/>
<feature type="region of interest" description="Disordered" evidence="5">
    <location>
        <begin position="569"/>
        <end position="629"/>
    </location>
</feature>
<dbReference type="GO" id="GO:0016829">
    <property type="term" value="F:lyase activity"/>
    <property type="evidence" value="ECO:0007669"/>
    <property type="project" value="UniProtKB-UniRule"/>
</dbReference>
<dbReference type="Pfam" id="PF03473">
    <property type="entry name" value="MOSC"/>
    <property type="match status" value="1"/>
</dbReference>
<feature type="domain" description="MOSC" evidence="6">
    <location>
        <begin position="614"/>
        <end position="761"/>
    </location>
</feature>
<comment type="cofactor">
    <cofactor evidence="4">
        <name>pyridoxal 5'-phosphate</name>
        <dbReference type="ChEBI" id="CHEBI:597326"/>
    </cofactor>
</comment>
<dbReference type="Pfam" id="PF03476">
    <property type="entry name" value="MOSC_N"/>
    <property type="match status" value="1"/>
</dbReference>
<dbReference type="Gene3D" id="3.90.1150.10">
    <property type="entry name" value="Aspartate Aminotransferase, domain 1"/>
    <property type="match status" value="1"/>
</dbReference>
<dbReference type="PROSITE" id="PS51340">
    <property type="entry name" value="MOSC"/>
    <property type="match status" value="1"/>
</dbReference>
<comment type="function">
    <text evidence="4">Sulfurates the molybdenum cofactor. Sulfation of molybdenum is essential for xanthine dehydrogenase (XDH) and aldehyde oxidase (ADO) enzymes in which molybdenum cofactor is liganded by 1 oxygen and 1 sulfur atom in active form.</text>
</comment>
<gene>
    <name evidence="4" type="primary">hxB</name>
    <name evidence="7" type="ORF">FRX48_08776</name>
</gene>
<dbReference type="GO" id="GO:0008265">
    <property type="term" value="F:molybdenum cofactor sulfurtransferase activity"/>
    <property type="evidence" value="ECO:0007669"/>
    <property type="project" value="UniProtKB-UniRule"/>
</dbReference>
<dbReference type="Pfam" id="PF00266">
    <property type="entry name" value="Aminotran_5"/>
    <property type="match status" value="1"/>
</dbReference>
<dbReference type="InterPro" id="IPR000192">
    <property type="entry name" value="Aminotrans_V_dom"/>
</dbReference>
<dbReference type="InterPro" id="IPR005303">
    <property type="entry name" value="MOCOS_middle"/>
</dbReference>
<organism evidence="7 8">
    <name type="scientific">Lasallia pustulata</name>
    <dbReference type="NCBI Taxonomy" id="136370"/>
    <lineage>
        <taxon>Eukaryota</taxon>
        <taxon>Fungi</taxon>
        <taxon>Dikarya</taxon>
        <taxon>Ascomycota</taxon>
        <taxon>Pezizomycotina</taxon>
        <taxon>Lecanoromycetes</taxon>
        <taxon>OSLEUM clade</taxon>
        <taxon>Umbilicariomycetidae</taxon>
        <taxon>Umbilicariales</taxon>
        <taxon>Umbilicariaceae</taxon>
        <taxon>Lasallia</taxon>
    </lineage>
</organism>
<dbReference type="PANTHER" id="PTHR14237">
    <property type="entry name" value="MOLYBDOPTERIN COFACTOR SULFURASE MOSC"/>
    <property type="match status" value="1"/>
</dbReference>
<dbReference type="InterPro" id="IPR015422">
    <property type="entry name" value="PyrdxlP-dep_Trfase_small"/>
</dbReference>
<evidence type="ECO:0000256" key="1">
    <source>
        <dbReference type="ARBA" id="ARBA00022679"/>
    </source>
</evidence>
<comment type="similarity">
    <text evidence="4">Belongs to the class-V pyridoxal-phosphate-dependent aminotransferase family. MOCOS subfamily.</text>
</comment>
<dbReference type="InterPro" id="IPR015424">
    <property type="entry name" value="PyrdxlP-dep_Trfase"/>
</dbReference>
<feature type="active site" evidence="4">
    <location>
        <position position="404"/>
    </location>
</feature>
<dbReference type="Proteomes" id="UP000324767">
    <property type="component" value="Unassembled WGS sequence"/>
</dbReference>
<dbReference type="SUPFAM" id="SSF141673">
    <property type="entry name" value="MOSC N-terminal domain-like"/>
    <property type="match status" value="1"/>
</dbReference>
<dbReference type="GO" id="GO:0006777">
    <property type="term" value="P:Mo-molybdopterin cofactor biosynthetic process"/>
    <property type="evidence" value="ECO:0007669"/>
    <property type="project" value="UniProtKB-UniRule"/>
</dbReference>
<dbReference type="InterPro" id="IPR015421">
    <property type="entry name" value="PyrdxlP-dep_Trfase_major"/>
</dbReference>